<keyword evidence="3" id="KW-1185">Reference proteome</keyword>
<dbReference type="Proteomes" id="UP001148838">
    <property type="component" value="Unassembled WGS sequence"/>
</dbReference>
<sequence length="177" mass="19582">MEGLCKGSNEPPGSLKAIHNLGDLDVGNEQAKMWSLLNQSSGPELSASCVHSHCGKSVLMCHHARTTSVVFADMAHTPASAHPHSLRCISQYLDALEIIRLNWPARSPDLNPIEHLWNRLGRRVRDRNPVPQTLGDLRGALQEEWDNIDQIDIITLIKTMPERMAAVIKARGGHTGY</sequence>
<name>A0ABQ8TNR4_PERAM</name>
<reference evidence="2 3" key="1">
    <citation type="journal article" date="2022" name="Allergy">
        <title>Genome assembly and annotation of Periplaneta americana reveal a comprehensive cockroach allergen profile.</title>
        <authorList>
            <person name="Wang L."/>
            <person name="Xiong Q."/>
            <person name="Saelim N."/>
            <person name="Wang L."/>
            <person name="Nong W."/>
            <person name="Wan A.T."/>
            <person name="Shi M."/>
            <person name="Liu X."/>
            <person name="Cao Q."/>
            <person name="Hui J.H.L."/>
            <person name="Sookrung N."/>
            <person name="Leung T.F."/>
            <person name="Tungtrongchitr A."/>
            <person name="Tsui S.K.W."/>
        </authorList>
    </citation>
    <scope>NUCLEOTIDE SEQUENCE [LARGE SCALE GENOMIC DNA]</scope>
    <source>
        <strain evidence="2">PWHHKU_190912</strain>
    </source>
</reference>
<evidence type="ECO:0000313" key="2">
    <source>
        <dbReference type="EMBL" id="KAJ4447392.1"/>
    </source>
</evidence>
<accession>A0ABQ8TNR4</accession>
<gene>
    <name evidence="2" type="ORF">ANN_09398</name>
</gene>
<dbReference type="InterPro" id="IPR038717">
    <property type="entry name" value="Tc1-like_DDE_dom"/>
</dbReference>
<dbReference type="Pfam" id="PF13358">
    <property type="entry name" value="DDE_3"/>
    <property type="match status" value="1"/>
</dbReference>
<evidence type="ECO:0000313" key="3">
    <source>
        <dbReference type="Proteomes" id="UP001148838"/>
    </source>
</evidence>
<organism evidence="2 3">
    <name type="scientific">Periplaneta americana</name>
    <name type="common">American cockroach</name>
    <name type="synonym">Blatta americana</name>
    <dbReference type="NCBI Taxonomy" id="6978"/>
    <lineage>
        <taxon>Eukaryota</taxon>
        <taxon>Metazoa</taxon>
        <taxon>Ecdysozoa</taxon>
        <taxon>Arthropoda</taxon>
        <taxon>Hexapoda</taxon>
        <taxon>Insecta</taxon>
        <taxon>Pterygota</taxon>
        <taxon>Neoptera</taxon>
        <taxon>Polyneoptera</taxon>
        <taxon>Dictyoptera</taxon>
        <taxon>Blattodea</taxon>
        <taxon>Blattoidea</taxon>
        <taxon>Blattidae</taxon>
        <taxon>Blattinae</taxon>
        <taxon>Periplaneta</taxon>
    </lineage>
</organism>
<dbReference type="InterPro" id="IPR036397">
    <property type="entry name" value="RNaseH_sf"/>
</dbReference>
<dbReference type="EMBL" id="JAJSOF020000005">
    <property type="protein sequence ID" value="KAJ4447392.1"/>
    <property type="molecule type" value="Genomic_DNA"/>
</dbReference>
<dbReference type="Gene3D" id="3.30.420.10">
    <property type="entry name" value="Ribonuclease H-like superfamily/Ribonuclease H"/>
    <property type="match status" value="1"/>
</dbReference>
<protein>
    <recommendedName>
        <fullName evidence="1">Tc1-like transposase DDE domain-containing protein</fullName>
    </recommendedName>
</protein>
<comment type="caution">
    <text evidence="2">The sequence shown here is derived from an EMBL/GenBank/DDBJ whole genome shotgun (WGS) entry which is preliminary data.</text>
</comment>
<evidence type="ECO:0000259" key="1">
    <source>
        <dbReference type="Pfam" id="PF13358"/>
    </source>
</evidence>
<feature type="domain" description="Tc1-like transposase DDE" evidence="1">
    <location>
        <begin position="68"/>
        <end position="129"/>
    </location>
</feature>
<proteinExistence type="predicted"/>